<proteinExistence type="inferred from homology"/>
<dbReference type="InterPro" id="IPR011032">
    <property type="entry name" value="GroES-like_sf"/>
</dbReference>
<accession>A0A7I8DS24</accession>
<dbReference type="SMART" id="SM00829">
    <property type="entry name" value="PKS_ER"/>
    <property type="match status" value="1"/>
</dbReference>
<evidence type="ECO:0000256" key="2">
    <source>
        <dbReference type="ARBA" id="ARBA00022833"/>
    </source>
</evidence>
<dbReference type="RefSeq" id="WP_185255638.1">
    <property type="nucleotide sequence ID" value="NZ_AP023368.1"/>
</dbReference>
<dbReference type="InterPro" id="IPR002328">
    <property type="entry name" value="ADH_Zn_CS"/>
</dbReference>
<comment type="similarity">
    <text evidence="4">Belongs to the zinc-containing alcohol dehydrogenase family.</text>
</comment>
<dbReference type="InterPro" id="IPR050129">
    <property type="entry name" value="Zn_alcohol_dh"/>
</dbReference>
<dbReference type="AlphaFoldDB" id="A0A7I8DS24"/>
<reference evidence="6 7" key="2">
    <citation type="submission" date="2020-08" db="EMBL/GenBank/DDBJ databases">
        <authorList>
            <person name="Ueki A."/>
            <person name="Tonouchi A."/>
        </authorList>
    </citation>
    <scope>NUCLEOTIDE SEQUENCE [LARGE SCALE GENOMIC DNA]</scope>
    <source>
        <strain evidence="6 7">CTTW</strain>
    </source>
</reference>
<dbReference type="GO" id="GO:0008270">
    <property type="term" value="F:zinc ion binding"/>
    <property type="evidence" value="ECO:0007669"/>
    <property type="project" value="InterPro"/>
</dbReference>
<dbReference type="SUPFAM" id="SSF50129">
    <property type="entry name" value="GroES-like"/>
    <property type="match status" value="1"/>
</dbReference>
<evidence type="ECO:0000256" key="3">
    <source>
        <dbReference type="ARBA" id="ARBA00023002"/>
    </source>
</evidence>
<keyword evidence="1 4" id="KW-0479">Metal-binding</keyword>
<name>A0A7I8DS24_9FIRM</name>
<evidence type="ECO:0000256" key="4">
    <source>
        <dbReference type="RuleBase" id="RU361277"/>
    </source>
</evidence>
<dbReference type="InterPro" id="IPR020843">
    <property type="entry name" value="ER"/>
</dbReference>
<dbReference type="InterPro" id="IPR013154">
    <property type="entry name" value="ADH-like_N"/>
</dbReference>
<keyword evidence="2 4" id="KW-0862">Zinc</keyword>
<organism evidence="6 7">
    <name type="scientific">Anaerocolumna chitinilytica</name>
    <dbReference type="NCBI Taxonomy" id="1727145"/>
    <lineage>
        <taxon>Bacteria</taxon>
        <taxon>Bacillati</taxon>
        <taxon>Bacillota</taxon>
        <taxon>Clostridia</taxon>
        <taxon>Lachnospirales</taxon>
        <taxon>Lachnospiraceae</taxon>
        <taxon>Anaerocolumna</taxon>
    </lineage>
</organism>
<dbReference type="PANTHER" id="PTHR43401">
    <property type="entry name" value="L-THREONINE 3-DEHYDROGENASE"/>
    <property type="match status" value="1"/>
</dbReference>
<dbReference type="InterPro" id="IPR013149">
    <property type="entry name" value="ADH-like_C"/>
</dbReference>
<keyword evidence="3" id="KW-0560">Oxidoreductase</keyword>
<comment type="cofactor">
    <cofactor evidence="4">
        <name>Zn(2+)</name>
        <dbReference type="ChEBI" id="CHEBI:29105"/>
    </cofactor>
</comment>
<dbReference type="InterPro" id="IPR036291">
    <property type="entry name" value="NAD(P)-bd_dom_sf"/>
</dbReference>
<keyword evidence="7" id="KW-1185">Reference proteome</keyword>
<feature type="domain" description="Enoyl reductase (ER)" evidence="5">
    <location>
        <begin position="10"/>
        <end position="347"/>
    </location>
</feature>
<evidence type="ECO:0000313" key="6">
    <source>
        <dbReference type="EMBL" id="BCJ99915.1"/>
    </source>
</evidence>
<evidence type="ECO:0000313" key="7">
    <source>
        <dbReference type="Proteomes" id="UP000515703"/>
    </source>
</evidence>
<dbReference type="KEGG" id="acht:bsdcttw_29560"/>
<gene>
    <name evidence="6" type="ORF">bsdcttw_29560</name>
</gene>
<evidence type="ECO:0000256" key="1">
    <source>
        <dbReference type="ARBA" id="ARBA00022723"/>
    </source>
</evidence>
<sequence length="350" mass="38766">MKTLIVDAKGKLSVEEIEKPEYGPCQALVKMLSCGVCNGTDTKLIHGEFKNFDTYPAILGHEGVGRVVEVGEKVESLKIGDMVLLPFLEAKVKDYTPGWGAYSEFAIVGDAQAYIANGMGEGTPSWNESYLAQSVIKETDKVDAVGAAMIVTFREVLSAIRRFGFKSNESVLIIGAGPVGLCFTKFAKLLGMKTVITADVLEEKVQEALKMGADYAFNSSVCDLIKEVKELFPEGIDYVVDAVGINALINQAMELVKYNGKICCYGISAKPYAEIDWRKAPYNWTLQFVQWPSKKEEGEAHSQIMSWINQGVLNPLDFISDVFNFENITDAFSLIEERRQTTKKIVIQYE</sequence>
<dbReference type="PANTHER" id="PTHR43401:SF2">
    <property type="entry name" value="L-THREONINE 3-DEHYDROGENASE"/>
    <property type="match status" value="1"/>
</dbReference>
<dbReference type="Gene3D" id="3.90.180.10">
    <property type="entry name" value="Medium-chain alcohol dehydrogenases, catalytic domain"/>
    <property type="match status" value="1"/>
</dbReference>
<dbReference type="Pfam" id="PF00107">
    <property type="entry name" value="ADH_zinc_N"/>
    <property type="match status" value="1"/>
</dbReference>
<dbReference type="Proteomes" id="UP000515703">
    <property type="component" value="Chromosome"/>
</dbReference>
<dbReference type="SUPFAM" id="SSF51735">
    <property type="entry name" value="NAD(P)-binding Rossmann-fold domains"/>
    <property type="match status" value="1"/>
</dbReference>
<protein>
    <submittedName>
        <fullName evidence="6">Sorbitol dehydrogenase</fullName>
    </submittedName>
</protein>
<dbReference type="EMBL" id="AP023368">
    <property type="protein sequence ID" value="BCJ99915.1"/>
    <property type="molecule type" value="Genomic_DNA"/>
</dbReference>
<evidence type="ECO:0000259" key="5">
    <source>
        <dbReference type="SMART" id="SM00829"/>
    </source>
</evidence>
<reference evidence="6 7" key="1">
    <citation type="submission" date="2020-08" db="EMBL/GenBank/DDBJ databases">
        <title>Draft genome sequencing of an Anaerocolumna strain isolated from anoxic soil subjected to BSD treatment.</title>
        <authorList>
            <person name="Uek A."/>
            <person name="Tonouchi A."/>
        </authorList>
    </citation>
    <scope>NUCLEOTIDE SEQUENCE [LARGE SCALE GENOMIC DNA]</scope>
    <source>
        <strain evidence="6 7">CTTW</strain>
    </source>
</reference>
<dbReference type="GO" id="GO:0016491">
    <property type="term" value="F:oxidoreductase activity"/>
    <property type="evidence" value="ECO:0007669"/>
    <property type="project" value="UniProtKB-KW"/>
</dbReference>
<dbReference type="PROSITE" id="PS00059">
    <property type="entry name" value="ADH_ZINC"/>
    <property type="match status" value="1"/>
</dbReference>
<dbReference type="Pfam" id="PF08240">
    <property type="entry name" value="ADH_N"/>
    <property type="match status" value="1"/>
</dbReference>
<dbReference type="Gene3D" id="3.40.50.720">
    <property type="entry name" value="NAD(P)-binding Rossmann-like Domain"/>
    <property type="match status" value="1"/>
</dbReference>